<keyword evidence="7 13" id="KW-0479">Metal-binding</keyword>
<evidence type="ECO:0000313" key="15">
    <source>
        <dbReference type="Proteomes" id="UP001218218"/>
    </source>
</evidence>
<evidence type="ECO:0000256" key="1">
    <source>
        <dbReference type="ARBA" id="ARBA00001971"/>
    </source>
</evidence>
<comment type="subcellular location">
    <subcellularLocation>
        <location evidence="2">Membrane</location>
    </subcellularLocation>
</comment>
<dbReference type="PRINTS" id="PR00385">
    <property type="entry name" value="P450"/>
</dbReference>
<evidence type="ECO:0000256" key="8">
    <source>
        <dbReference type="ARBA" id="ARBA00022989"/>
    </source>
</evidence>
<dbReference type="SUPFAM" id="SSF48264">
    <property type="entry name" value="Cytochrome P450"/>
    <property type="match status" value="1"/>
</dbReference>
<evidence type="ECO:0000256" key="13">
    <source>
        <dbReference type="PIRSR" id="PIRSR602403-1"/>
    </source>
</evidence>
<dbReference type="AlphaFoldDB" id="A0AAD6ZUV3"/>
<keyword evidence="8" id="KW-1133">Transmembrane helix</keyword>
<keyword evidence="10 13" id="KW-0408">Iron</keyword>
<evidence type="ECO:0000256" key="3">
    <source>
        <dbReference type="ARBA" id="ARBA00004721"/>
    </source>
</evidence>
<gene>
    <name evidence="14" type="ORF">DFH08DRAFT_875819</name>
</gene>
<evidence type="ECO:0000256" key="4">
    <source>
        <dbReference type="ARBA" id="ARBA00010617"/>
    </source>
</evidence>
<evidence type="ECO:0000256" key="10">
    <source>
        <dbReference type="ARBA" id="ARBA00023004"/>
    </source>
</evidence>
<evidence type="ECO:0000256" key="9">
    <source>
        <dbReference type="ARBA" id="ARBA00023002"/>
    </source>
</evidence>
<dbReference type="PANTHER" id="PTHR24305">
    <property type="entry name" value="CYTOCHROME P450"/>
    <property type="match status" value="1"/>
</dbReference>
<evidence type="ECO:0000313" key="14">
    <source>
        <dbReference type="EMBL" id="KAJ7339945.1"/>
    </source>
</evidence>
<sequence length="532" mass="59665">MCLSLRLFVSAVGAVIGVRLARSLYRLIYWRRFSPFRYMPGPPNPSWISGNFGRITFSKTQEWQTQYGPTFKFHNLLSATTLYTIDTLALHRIVTHSDVYQKAPMARFHLKQLLGEGLIVAEDEEHTKLRKIMSPAFGPSQIHGLTQLFVDKSLELSDVWARQPQDESGWARIDVFAGLKAMTLDVIGLAGFNYQFNALDDTKEPTELDGAFKQLFLQTGPRRIRTTAVLRGRFPFLRPLLPTSKKLANARKTMDRIGMQLLQDSKNAIESGEKVAERRDLLSLLVRSNMSEDIPENQRLSDDVVVSQLPTFFAAGHETTSTATTWALYALAVHPDVQTTLRAELQTMGTDSPSLDALNSLPYLDKVVREVMRVHSPVAFTNRMAMRDDVIPLGTPYTDTQGKQHDSIVMSKGQMIYVPVAAVNRDPRIWGPDATEFKPDRWDAVPDAANAIPGVWSHLFSFLGGPHNCIGWRFSLAEMKSLLYTLIRTFEFELAVPPEAIGTGTIAVQRPLLVADPGKGAQLPMRVRRVQV</sequence>
<reference evidence="14" key="1">
    <citation type="submission" date="2023-03" db="EMBL/GenBank/DDBJ databases">
        <title>Massive genome expansion in bonnet fungi (Mycena s.s.) driven by repeated elements and novel gene families across ecological guilds.</title>
        <authorList>
            <consortium name="Lawrence Berkeley National Laboratory"/>
            <person name="Harder C.B."/>
            <person name="Miyauchi S."/>
            <person name="Viragh M."/>
            <person name="Kuo A."/>
            <person name="Thoen E."/>
            <person name="Andreopoulos B."/>
            <person name="Lu D."/>
            <person name="Skrede I."/>
            <person name="Drula E."/>
            <person name="Henrissat B."/>
            <person name="Morin E."/>
            <person name="Kohler A."/>
            <person name="Barry K."/>
            <person name="LaButti K."/>
            <person name="Morin E."/>
            <person name="Salamov A."/>
            <person name="Lipzen A."/>
            <person name="Mereny Z."/>
            <person name="Hegedus B."/>
            <person name="Baldrian P."/>
            <person name="Stursova M."/>
            <person name="Weitz H."/>
            <person name="Taylor A."/>
            <person name="Grigoriev I.V."/>
            <person name="Nagy L.G."/>
            <person name="Martin F."/>
            <person name="Kauserud H."/>
        </authorList>
    </citation>
    <scope>NUCLEOTIDE SEQUENCE</scope>
    <source>
        <strain evidence="14">CBHHK002</strain>
    </source>
</reference>
<dbReference type="GO" id="GO:0016020">
    <property type="term" value="C:membrane"/>
    <property type="evidence" value="ECO:0007669"/>
    <property type="project" value="UniProtKB-SubCell"/>
</dbReference>
<evidence type="ECO:0000256" key="12">
    <source>
        <dbReference type="ARBA" id="ARBA00023136"/>
    </source>
</evidence>
<dbReference type="CDD" id="cd11069">
    <property type="entry name" value="CYP_FUM15-like"/>
    <property type="match status" value="1"/>
</dbReference>
<accession>A0AAD6ZUV3</accession>
<dbReference type="EMBL" id="JARIHO010000027">
    <property type="protein sequence ID" value="KAJ7339945.1"/>
    <property type="molecule type" value="Genomic_DNA"/>
</dbReference>
<evidence type="ECO:0000256" key="11">
    <source>
        <dbReference type="ARBA" id="ARBA00023033"/>
    </source>
</evidence>
<dbReference type="InterPro" id="IPR050121">
    <property type="entry name" value="Cytochrome_P450_monoxygenase"/>
</dbReference>
<evidence type="ECO:0000256" key="6">
    <source>
        <dbReference type="ARBA" id="ARBA00022692"/>
    </source>
</evidence>
<keyword evidence="5 13" id="KW-0349">Heme</keyword>
<comment type="similarity">
    <text evidence="4">Belongs to the cytochrome P450 family.</text>
</comment>
<keyword evidence="12" id="KW-0472">Membrane</keyword>
<dbReference type="InterPro" id="IPR001128">
    <property type="entry name" value="Cyt_P450"/>
</dbReference>
<feature type="binding site" description="axial binding residue" evidence="13">
    <location>
        <position position="469"/>
    </location>
    <ligand>
        <name>heme</name>
        <dbReference type="ChEBI" id="CHEBI:30413"/>
    </ligand>
    <ligandPart>
        <name>Fe</name>
        <dbReference type="ChEBI" id="CHEBI:18248"/>
    </ligandPart>
</feature>
<dbReference type="Gene3D" id="1.10.630.10">
    <property type="entry name" value="Cytochrome P450"/>
    <property type="match status" value="1"/>
</dbReference>
<dbReference type="GO" id="GO:0020037">
    <property type="term" value="F:heme binding"/>
    <property type="evidence" value="ECO:0007669"/>
    <property type="project" value="InterPro"/>
</dbReference>
<keyword evidence="6" id="KW-0812">Transmembrane</keyword>
<dbReference type="GO" id="GO:0004497">
    <property type="term" value="F:monooxygenase activity"/>
    <property type="evidence" value="ECO:0007669"/>
    <property type="project" value="UniProtKB-KW"/>
</dbReference>
<comment type="cofactor">
    <cofactor evidence="1 13">
        <name>heme</name>
        <dbReference type="ChEBI" id="CHEBI:30413"/>
    </cofactor>
</comment>
<keyword evidence="9" id="KW-0560">Oxidoreductase</keyword>
<organism evidence="14 15">
    <name type="scientific">Mycena albidolilacea</name>
    <dbReference type="NCBI Taxonomy" id="1033008"/>
    <lineage>
        <taxon>Eukaryota</taxon>
        <taxon>Fungi</taxon>
        <taxon>Dikarya</taxon>
        <taxon>Basidiomycota</taxon>
        <taxon>Agaricomycotina</taxon>
        <taxon>Agaricomycetes</taxon>
        <taxon>Agaricomycetidae</taxon>
        <taxon>Agaricales</taxon>
        <taxon>Marasmiineae</taxon>
        <taxon>Mycenaceae</taxon>
        <taxon>Mycena</taxon>
    </lineage>
</organism>
<evidence type="ECO:0000256" key="2">
    <source>
        <dbReference type="ARBA" id="ARBA00004370"/>
    </source>
</evidence>
<dbReference type="GO" id="GO:0005506">
    <property type="term" value="F:iron ion binding"/>
    <property type="evidence" value="ECO:0007669"/>
    <property type="project" value="InterPro"/>
</dbReference>
<protein>
    <submittedName>
        <fullName evidence="14">Cytochrome P450</fullName>
    </submittedName>
</protein>
<evidence type="ECO:0000256" key="7">
    <source>
        <dbReference type="ARBA" id="ARBA00022723"/>
    </source>
</evidence>
<dbReference type="Proteomes" id="UP001218218">
    <property type="component" value="Unassembled WGS sequence"/>
</dbReference>
<dbReference type="InterPro" id="IPR036396">
    <property type="entry name" value="Cyt_P450_sf"/>
</dbReference>
<dbReference type="PANTHER" id="PTHR24305:SF166">
    <property type="entry name" value="CYTOCHROME P450 12A4, MITOCHONDRIAL-RELATED"/>
    <property type="match status" value="1"/>
</dbReference>
<keyword evidence="11" id="KW-0503">Monooxygenase</keyword>
<dbReference type="Pfam" id="PF00067">
    <property type="entry name" value="p450"/>
    <property type="match status" value="1"/>
</dbReference>
<dbReference type="InterPro" id="IPR002403">
    <property type="entry name" value="Cyt_P450_E_grp-IV"/>
</dbReference>
<dbReference type="PRINTS" id="PR00465">
    <property type="entry name" value="EP450IV"/>
</dbReference>
<name>A0AAD6ZUV3_9AGAR</name>
<dbReference type="GO" id="GO:0016705">
    <property type="term" value="F:oxidoreductase activity, acting on paired donors, with incorporation or reduction of molecular oxygen"/>
    <property type="evidence" value="ECO:0007669"/>
    <property type="project" value="InterPro"/>
</dbReference>
<proteinExistence type="inferred from homology"/>
<evidence type="ECO:0000256" key="5">
    <source>
        <dbReference type="ARBA" id="ARBA00022617"/>
    </source>
</evidence>
<comment type="caution">
    <text evidence="14">The sequence shown here is derived from an EMBL/GenBank/DDBJ whole genome shotgun (WGS) entry which is preliminary data.</text>
</comment>
<keyword evidence="15" id="KW-1185">Reference proteome</keyword>
<comment type="pathway">
    <text evidence="3">Secondary metabolite biosynthesis; terpenoid biosynthesis.</text>
</comment>